<dbReference type="InterPro" id="IPR025737">
    <property type="entry name" value="FApF"/>
</dbReference>
<dbReference type="RefSeq" id="WP_237229636.1">
    <property type="nucleotide sequence ID" value="NZ_JAKKDV010000001.1"/>
</dbReference>
<accession>A0ABS9IET2</accession>
<reference evidence="1 2" key="1">
    <citation type="submission" date="2022-01" db="EMBL/GenBank/DDBJ databases">
        <title>Draft genome sequence of Sabulilitoribacter multivorans KCTC 32326.</title>
        <authorList>
            <person name="Oh J.-S."/>
        </authorList>
    </citation>
    <scope>NUCLEOTIDE SEQUENCE [LARGE SCALE GENOMIC DNA]</scope>
    <source>
        <strain evidence="1 2">M-M16</strain>
    </source>
</reference>
<name>A0ABS9IET2_9FLAO</name>
<sequence>MSYKGVIFVLSVFYTTTINAQTCCSGGIPLSNNLGLPILEKGTFQVGLYYDYNYLNTLNNGTENLNDDSRLRITHSVLLNTSYAILDNLSVEGLFTWVNQRRKISQFGNENLDQSSGIGDAVLLLKYNFPDLIGKNSNIAFGVGAKIPLGSTTETNSQGIVLNADLQPGSNAWDAIYWSLASKSFNFRPSFIISTRIIYRSTGTNKTYFSDSTYKFGNEFQAFLNFSDVFPIFKTFITPSISFKYRDANQDVINGFNLDNTGGNWLSVIPNISYNLTSNLRFSAKAEIPIYNNVDGTQLTPTYRLTSGLLFTLNPKPKTITIN</sequence>
<dbReference type="Pfam" id="PF13557">
    <property type="entry name" value="Phenol_MetA_deg"/>
    <property type="match status" value="1"/>
</dbReference>
<dbReference type="Proteomes" id="UP001200022">
    <property type="component" value="Unassembled WGS sequence"/>
</dbReference>
<dbReference type="EMBL" id="JAKKDV010000001">
    <property type="protein sequence ID" value="MCF7559288.1"/>
    <property type="molecule type" value="Genomic_DNA"/>
</dbReference>
<evidence type="ECO:0000313" key="2">
    <source>
        <dbReference type="Proteomes" id="UP001200022"/>
    </source>
</evidence>
<organism evidence="1 2">
    <name type="scientific">Flaviramulus multivorans</name>
    <dbReference type="NCBI Taxonomy" id="1304750"/>
    <lineage>
        <taxon>Bacteria</taxon>
        <taxon>Pseudomonadati</taxon>
        <taxon>Bacteroidota</taxon>
        <taxon>Flavobacteriia</taxon>
        <taxon>Flavobacteriales</taxon>
        <taxon>Flavobacteriaceae</taxon>
        <taxon>Flaviramulus</taxon>
    </lineage>
</organism>
<proteinExistence type="predicted"/>
<gene>
    <name evidence="1" type="ORF">L3X39_01460</name>
</gene>
<comment type="caution">
    <text evidence="1">The sequence shown here is derived from an EMBL/GenBank/DDBJ whole genome shotgun (WGS) entry which is preliminary data.</text>
</comment>
<protein>
    <submittedName>
        <fullName evidence="1">Transporter</fullName>
    </submittedName>
</protein>
<keyword evidence="2" id="KW-1185">Reference proteome</keyword>
<evidence type="ECO:0000313" key="1">
    <source>
        <dbReference type="EMBL" id="MCF7559288.1"/>
    </source>
</evidence>